<evidence type="ECO:0000256" key="1">
    <source>
        <dbReference type="ARBA" id="ARBA00022679"/>
    </source>
</evidence>
<dbReference type="PANTHER" id="PTHR43877">
    <property type="entry name" value="AMINOALKYLPHOSPHONATE N-ACETYLTRANSFERASE-RELATED-RELATED"/>
    <property type="match status" value="1"/>
</dbReference>
<feature type="domain" description="N-acetyltransferase" evidence="3">
    <location>
        <begin position="1"/>
        <end position="164"/>
    </location>
</feature>
<evidence type="ECO:0000256" key="2">
    <source>
        <dbReference type="ARBA" id="ARBA00023315"/>
    </source>
</evidence>
<dbReference type="RefSeq" id="WP_158674328.1">
    <property type="nucleotide sequence ID" value="NZ_RJKN01000008.1"/>
</dbReference>
<organism evidence="4 5">
    <name type="scientific">Pseudokineococcus lusitanus</name>
    <dbReference type="NCBI Taxonomy" id="763993"/>
    <lineage>
        <taxon>Bacteria</taxon>
        <taxon>Bacillati</taxon>
        <taxon>Actinomycetota</taxon>
        <taxon>Actinomycetes</taxon>
        <taxon>Kineosporiales</taxon>
        <taxon>Kineosporiaceae</taxon>
        <taxon>Pseudokineococcus</taxon>
    </lineage>
</organism>
<dbReference type="InParanoid" id="A0A3N1GA11"/>
<keyword evidence="5" id="KW-1185">Reference proteome</keyword>
<evidence type="ECO:0000313" key="5">
    <source>
        <dbReference type="Proteomes" id="UP000276232"/>
    </source>
</evidence>
<reference evidence="4 5" key="1">
    <citation type="journal article" date="2015" name="Stand. Genomic Sci.">
        <title>Genomic Encyclopedia of Bacterial and Archaeal Type Strains, Phase III: the genomes of soil and plant-associated and newly described type strains.</title>
        <authorList>
            <person name="Whitman W.B."/>
            <person name="Woyke T."/>
            <person name="Klenk H.P."/>
            <person name="Zhou Y."/>
            <person name="Lilburn T.G."/>
            <person name="Beck B.J."/>
            <person name="De Vos P."/>
            <person name="Vandamme P."/>
            <person name="Eisen J.A."/>
            <person name="Garrity G."/>
            <person name="Hugenholtz P."/>
            <person name="Kyrpides N.C."/>
        </authorList>
    </citation>
    <scope>NUCLEOTIDE SEQUENCE [LARGE SCALE GENOMIC DNA]</scope>
    <source>
        <strain evidence="4 5">CECT 7306</strain>
    </source>
</reference>
<dbReference type="InterPro" id="IPR016181">
    <property type="entry name" value="Acyl_CoA_acyltransferase"/>
</dbReference>
<comment type="caution">
    <text evidence="4">The sequence shown here is derived from an EMBL/GenBank/DDBJ whole genome shotgun (WGS) entry which is preliminary data.</text>
</comment>
<accession>A0A3N1GA11</accession>
<dbReference type="SUPFAM" id="SSF55729">
    <property type="entry name" value="Acyl-CoA N-acyltransferases (Nat)"/>
    <property type="match status" value="1"/>
</dbReference>
<evidence type="ECO:0000313" key="4">
    <source>
        <dbReference type="EMBL" id="ROP27054.1"/>
    </source>
</evidence>
<keyword evidence="2 4" id="KW-0012">Acyltransferase</keyword>
<dbReference type="OrthoDB" id="9799092at2"/>
<dbReference type="PROSITE" id="PS51186">
    <property type="entry name" value="GNAT"/>
    <property type="match status" value="1"/>
</dbReference>
<proteinExistence type="predicted"/>
<protein>
    <submittedName>
        <fullName evidence="4">L-amino acid N-acyltransferase YncA</fullName>
    </submittedName>
</protein>
<keyword evidence="1 4" id="KW-0808">Transferase</keyword>
<dbReference type="InterPro" id="IPR000182">
    <property type="entry name" value="GNAT_dom"/>
</dbReference>
<evidence type="ECO:0000259" key="3">
    <source>
        <dbReference type="PROSITE" id="PS51186"/>
    </source>
</evidence>
<dbReference type="Gene3D" id="3.40.630.30">
    <property type="match status" value="1"/>
</dbReference>
<gene>
    <name evidence="4" type="ORF">EDC03_2982</name>
</gene>
<dbReference type="AlphaFoldDB" id="A0A3N1GA11"/>
<dbReference type="GO" id="GO:0016747">
    <property type="term" value="F:acyltransferase activity, transferring groups other than amino-acyl groups"/>
    <property type="evidence" value="ECO:0007669"/>
    <property type="project" value="InterPro"/>
</dbReference>
<dbReference type="Pfam" id="PF00583">
    <property type="entry name" value="Acetyltransf_1"/>
    <property type="match status" value="1"/>
</dbReference>
<dbReference type="PANTHER" id="PTHR43877:SF2">
    <property type="entry name" value="AMINOALKYLPHOSPHONATE N-ACETYLTRANSFERASE-RELATED"/>
    <property type="match status" value="1"/>
</dbReference>
<dbReference type="InterPro" id="IPR050832">
    <property type="entry name" value="Bact_Acetyltransf"/>
</dbReference>
<dbReference type="EMBL" id="RJKN01000008">
    <property type="protein sequence ID" value="ROP27054.1"/>
    <property type="molecule type" value="Genomic_DNA"/>
</dbReference>
<name>A0A3N1GA11_9ACTN</name>
<dbReference type="Proteomes" id="UP000276232">
    <property type="component" value="Unassembled WGS sequence"/>
</dbReference>
<sequence length="171" mass="17667">MLLRPRRDEDLPAVVEVLRAVHAADDYPSRWPDDPAGWMSLPGLHGAWVAVAPTDGAVVGHVALVAPARLPEGPPAGGPGTAEVVRLLVAPDRRRSGVGSLLLAEAVAAARADGLDVDLQVVAGSGAVDVYARLGWVETRRHAASWVGADGVPPQVVRMAPPGRAAAEAAR</sequence>